<keyword evidence="2" id="KW-0229">DNA integration</keyword>
<dbReference type="SUPFAM" id="SSF56349">
    <property type="entry name" value="DNA breaking-rejoining enzymes"/>
    <property type="match status" value="1"/>
</dbReference>
<dbReference type="PATRIC" id="fig|1263867.3.peg.5782"/>
<keyword evidence="3" id="KW-0238">DNA-binding</keyword>
<feature type="region of interest" description="Disordered" evidence="5">
    <location>
        <begin position="639"/>
        <end position="666"/>
    </location>
</feature>
<reference evidence="7" key="2">
    <citation type="journal article" date="2013" name="Mar. Genomics">
        <title>Expression of sulfatases in Rhodopirellula baltica and the diversity of sulfatases in the genus Rhodopirellula.</title>
        <authorList>
            <person name="Wegner C.E."/>
            <person name="Richter-Heitmann T."/>
            <person name="Klindworth A."/>
            <person name="Klockow C."/>
            <person name="Richter M."/>
            <person name="Achstetter T."/>
            <person name="Glockner F.O."/>
            <person name="Harder J."/>
        </authorList>
    </citation>
    <scope>NUCLEOTIDE SEQUENCE [LARGE SCALE GENOMIC DNA]</scope>
    <source>
        <strain evidence="7">6C</strain>
    </source>
</reference>
<evidence type="ECO:0000259" key="6">
    <source>
        <dbReference type="PROSITE" id="PS51898"/>
    </source>
</evidence>
<dbReference type="InterPro" id="IPR050090">
    <property type="entry name" value="Tyrosine_recombinase_XerCD"/>
</dbReference>
<dbReference type="Gene3D" id="1.10.443.10">
    <property type="entry name" value="Intergrase catalytic core"/>
    <property type="match status" value="1"/>
</dbReference>
<dbReference type="InterPro" id="IPR004107">
    <property type="entry name" value="Integrase_SAM-like_N"/>
</dbReference>
<dbReference type="GO" id="GO:0003677">
    <property type="term" value="F:DNA binding"/>
    <property type="evidence" value="ECO:0007669"/>
    <property type="project" value="UniProtKB-KW"/>
</dbReference>
<dbReference type="PANTHER" id="PTHR30349:SF64">
    <property type="entry name" value="PROPHAGE INTEGRASE INTD-RELATED"/>
    <property type="match status" value="1"/>
</dbReference>
<dbReference type="AlphaFoldDB" id="M2AV38"/>
<feature type="domain" description="Tyr recombinase" evidence="6">
    <location>
        <begin position="351"/>
        <end position="565"/>
    </location>
</feature>
<dbReference type="PANTHER" id="PTHR30349">
    <property type="entry name" value="PHAGE INTEGRASE-RELATED"/>
    <property type="match status" value="1"/>
</dbReference>
<dbReference type="Proteomes" id="UP000011529">
    <property type="component" value="Unassembled WGS sequence"/>
</dbReference>
<dbReference type="GO" id="GO:0006310">
    <property type="term" value="P:DNA recombination"/>
    <property type="evidence" value="ECO:0007669"/>
    <property type="project" value="UniProtKB-KW"/>
</dbReference>
<dbReference type="InterPro" id="IPR011946">
    <property type="entry name" value="Integrase_integron-type"/>
</dbReference>
<evidence type="ECO:0000256" key="1">
    <source>
        <dbReference type="ARBA" id="ARBA00008857"/>
    </source>
</evidence>
<dbReference type="InterPro" id="IPR010998">
    <property type="entry name" value="Integrase_recombinase_N"/>
</dbReference>
<evidence type="ECO:0000256" key="3">
    <source>
        <dbReference type="ARBA" id="ARBA00023125"/>
    </source>
</evidence>
<evidence type="ECO:0000313" key="8">
    <source>
        <dbReference type="Proteomes" id="UP000011529"/>
    </source>
</evidence>
<name>M2AV38_9BACT</name>
<sequence length="697" mass="78769">MPSASSVTGRALSPVAWRTYLRGAGLIAGWVETSVLRLPKGGSSKSSIFSGDELTFFGAVRRIGAVPRRTSARDVRVDVARTPYALKTFAGEGRGCRLRPRVTGTESIVHDWFGRFAMPSRATAESDSMTQAGYADGTWRQSQEKWSKIWFEKMCRFHGRKPRPTWEFSPEDAIAFLKDHVRRKTPAWKRLKIIESLMFYRRHVQAGSPDDLKFIHTKLESLAREEKIKRMCQGEEEEIDDVVGHIDPREPDIIQNLRRATRLRHNKLETERAYVSNVRAFMRERGLRCQADFDQISAADVEDHLTNLAVDGDVAVSTQNRAFYALLYLFEHVLKRKMGEVNAIRASKGKQIPTVLSELEIGTIFSRLKGVHLVIAQLLYGSGMRISEALRLRMKDLDFDRRVIEVHNSKGDKSRLVPMPEGVVADLRYWMESRRVLHEHDLDQGTASVCLPKALERKYPSAARELKWQFLFASDRLSRDPRTRVLRRHHLHKDTFPAQLRAAVQKAGVDKHVSAHVFRHSFATHLLQSGTDICTIQELLGHADIKTTRIYLHSLNRADIRVISPLDRMIGKSPAGSAIPVATTPRAEVQAAEAEAPKQVGQKSGVSPKCTEPAHSSKGLELELSAPRVRSPERFQIASERAEGNALNDADRSSSTRSTSPPQCLGKSRERLRWWQRVSNWRLLRASVVSGFVTAFT</sequence>
<comment type="similarity">
    <text evidence="1">Belongs to the 'phage' integrase family.</text>
</comment>
<dbReference type="NCBIfam" id="TIGR02249">
    <property type="entry name" value="integrase_gron"/>
    <property type="match status" value="1"/>
</dbReference>
<evidence type="ECO:0000256" key="4">
    <source>
        <dbReference type="ARBA" id="ARBA00023172"/>
    </source>
</evidence>
<dbReference type="Pfam" id="PF00589">
    <property type="entry name" value="Phage_integrase"/>
    <property type="match status" value="1"/>
</dbReference>
<dbReference type="Pfam" id="PF13495">
    <property type="entry name" value="Phage_int_SAM_4"/>
    <property type="match status" value="1"/>
</dbReference>
<evidence type="ECO:0000256" key="2">
    <source>
        <dbReference type="ARBA" id="ARBA00022908"/>
    </source>
</evidence>
<accession>M2AV38</accession>
<comment type="caution">
    <text evidence="7">The sequence shown here is derived from an EMBL/GenBank/DDBJ whole genome shotgun (WGS) entry which is preliminary data.</text>
</comment>
<evidence type="ECO:0000313" key="7">
    <source>
        <dbReference type="EMBL" id="EMB13869.1"/>
    </source>
</evidence>
<dbReference type="GO" id="GO:0015074">
    <property type="term" value="P:DNA integration"/>
    <property type="evidence" value="ECO:0007669"/>
    <property type="project" value="UniProtKB-KW"/>
</dbReference>
<keyword evidence="8" id="KW-1185">Reference proteome</keyword>
<organism evidence="7 8">
    <name type="scientific">Rhodopirellula europaea 6C</name>
    <dbReference type="NCBI Taxonomy" id="1263867"/>
    <lineage>
        <taxon>Bacteria</taxon>
        <taxon>Pseudomonadati</taxon>
        <taxon>Planctomycetota</taxon>
        <taxon>Planctomycetia</taxon>
        <taxon>Pirellulales</taxon>
        <taxon>Pirellulaceae</taxon>
        <taxon>Rhodopirellula</taxon>
    </lineage>
</organism>
<keyword evidence="4" id="KW-0233">DNA recombination</keyword>
<dbReference type="EMBL" id="ANMO01000243">
    <property type="protein sequence ID" value="EMB13869.1"/>
    <property type="molecule type" value="Genomic_DNA"/>
</dbReference>
<reference evidence="7" key="1">
    <citation type="submission" date="2012-11" db="EMBL/GenBank/DDBJ databases">
        <title>Permanent draft genomes of Rhodopirellula europaea strain SH398 and 6C.</title>
        <authorList>
            <person name="Richter M."/>
            <person name="Richter-Heitmann T."/>
            <person name="Frank C."/>
            <person name="Harder J."/>
            <person name="Glockner F.O."/>
        </authorList>
    </citation>
    <scope>NUCLEOTIDE SEQUENCE</scope>
    <source>
        <strain evidence="7">6C</strain>
    </source>
</reference>
<dbReference type="InterPro" id="IPR013762">
    <property type="entry name" value="Integrase-like_cat_sf"/>
</dbReference>
<gene>
    <name evidence="7" type="ORF">RE6C_05400</name>
</gene>
<evidence type="ECO:0000256" key="5">
    <source>
        <dbReference type="SAM" id="MobiDB-lite"/>
    </source>
</evidence>
<feature type="region of interest" description="Disordered" evidence="5">
    <location>
        <begin position="573"/>
        <end position="625"/>
    </location>
</feature>
<dbReference type="Gene3D" id="1.10.150.130">
    <property type="match status" value="1"/>
</dbReference>
<dbReference type="InterPro" id="IPR011010">
    <property type="entry name" value="DNA_brk_join_enz"/>
</dbReference>
<dbReference type="PROSITE" id="PS51898">
    <property type="entry name" value="TYR_RECOMBINASE"/>
    <property type="match status" value="1"/>
</dbReference>
<dbReference type="InterPro" id="IPR002104">
    <property type="entry name" value="Integrase_catalytic"/>
</dbReference>
<proteinExistence type="inferred from homology"/>
<protein>
    <submittedName>
        <fullName evidence="7">Integrase, integron-type</fullName>
    </submittedName>
</protein>